<dbReference type="SMART" id="SM00862">
    <property type="entry name" value="Trans_reg_C"/>
    <property type="match status" value="1"/>
</dbReference>
<evidence type="ECO:0000313" key="8">
    <source>
        <dbReference type="Proteomes" id="UP000027731"/>
    </source>
</evidence>
<dbReference type="GO" id="GO:0032993">
    <property type="term" value="C:protein-DNA complex"/>
    <property type="evidence" value="ECO:0007669"/>
    <property type="project" value="TreeGrafter"/>
</dbReference>
<dbReference type="SUPFAM" id="SSF46894">
    <property type="entry name" value="C-terminal effector domain of the bipartite response regulators"/>
    <property type="match status" value="1"/>
</dbReference>
<sequence length="236" mass="27435">MTNKFLLMSQQDDLVQQLQAICKKEHWTYELVTTPTGLVVALEKNQISGIWWDMTEVSLDTTIATMTLIRSQVQGPITVFTPRLTERIQRKLYRAHVDDIIEFPLLPSVFRPLIQQRLWTYHYPQMHSLADDNTTKNDPVITTGSWEINQETYTVTKNDKTIALTPKEFQLLSYLVDHKGQVLNRDQLVNGVWGYDILDTSRIVDIHISHLRDKLEDDSQHPTHLLTVRGFGYKFV</sequence>
<evidence type="ECO:0000256" key="2">
    <source>
        <dbReference type="ARBA" id="ARBA00023012"/>
    </source>
</evidence>
<dbReference type="InterPro" id="IPR036388">
    <property type="entry name" value="WH-like_DNA-bd_sf"/>
</dbReference>
<comment type="caution">
    <text evidence="7">The sequence shown here is derived from an EMBL/GenBank/DDBJ whole genome shotgun (WGS) entry which is preliminary data.</text>
</comment>
<dbReference type="RefSeq" id="WP_035169432.1">
    <property type="nucleotide sequence ID" value="NZ_JAJAOY010000109.1"/>
</dbReference>
<dbReference type="FunFam" id="1.10.10.10:FF:000018">
    <property type="entry name" value="DNA-binding response regulator ResD"/>
    <property type="match status" value="1"/>
</dbReference>
<evidence type="ECO:0000256" key="1">
    <source>
        <dbReference type="ARBA" id="ARBA00022553"/>
    </source>
</evidence>
<proteinExistence type="predicted"/>
<dbReference type="Gene3D" id="1.10.10.10">
    <property type="entry name" value="Winged helix-like DNA-binding domain superfamily/Winged helix DNA-binding domain"/>
    <property type="match status" value="1"/>
</dbReference>
<protein>
    <submittedName>
        <fullName evidence="7">Regulator</fullName>
    </submittedName>
</protein>
<reference evidence="7 8" key="1">
    <citation type="submission" date="2014-06" db="EMBL/GenBank/DDBJ databases">
        <title>Genetic determinant of reutericyclin biosynthesis of Lactobacillus reuteri.</title>
        <authorList>
            <person name="Lin X."/>
            <person name="Duar R."/>
            <person name="Walter J."/>
            <person name="Gaenzle M."/>
        </authorList>
    </citation>
    <scope>NUCLEOTIDE SEQUENCE [LARGE SCALE GENOMIC DNA]</scope>
    <source>
        <strain evidence="7 8">LTH2584</strain>
    </source>
</reference>
<gene>
    <name evidence="7" type="ORF">LR3_01385</name>
</gene>
<dbReference type="Proteomes" id="UP000027731">
    <property type="component" value="Unassembled WGS sequence"/>
</dbReference>
<keyword evidence="6" id="KW-0804">Transcription</keyword>
<dbReference type="GO" id="GO:0005829">
    <property type="term" value="C:cytosol"/>
    <property type="evidence" value="ECO:0007669"/>
    <property type="project" value="TreeGrafter"/>
</dbReference>
<evidence type="ECO:0000256" key="6">
    <source>
        <dbReference type="ARBA" id="ARBA00023163"/>
    </source>
</evidence>
<dbReference type="InterPro" id="IPR001867">
    <property type="entry name" value="OmpR/PhoB-type_DNA-bd"/>
</dbReference>
<keyword evidence="5" id="KW-0010">Activator</keyword>
<dbReference type="PATRIC" id="fig|1598.90.peg.1616"/>
<dbReference type="CDD" id="cd00383">
    <property type="entry name" value="trans_reg_C"/>
    <property type="match status" value="1"/>
</dbReference>
<keyword evidence="2" id="KW-0902">Two-component regulatory system</keyword>
<dbReference type="GO" id="GO:0000976">
    <property type="term" value="F:transcription cis-regulatory region binding"/>
    <property type="evidence" value="ECO:0007669"/>
    <property type="project" value="TreeGrafter"/>
</dbReference>
<keyword evidence="4" id="KW-0238">DNA-binding</keyword>
<dbReference type="PROSITE" id="PS51755">
    <property type="entry name" value="OMPR_PHOB"/>
    <property type="match status" value="1"/>
</dbReference>
<evidence type="ECO:0000256" key="5">
    <source>
        <dbReference type="ARBA" id="ARBA00023159"/>
    </source>
</evidence>
<dbReference type="InterPro" id="IPR016032">
    <property type="entry name" value="Sig_transdc_resp-reg_C-effctor"/>
</dbReference>
<dbReference type="GO" id="GO:0000156">
    <property type="term" value="F:phosphorelay response regulator activity"/>
    <property type="evidence" value="ECO:0007669"/>
    <property type="project" value="TreeGrafter"/>
</dbReference>
<dbReference type="PANTHER" id="PTHR48111:SF40">
    <property type="entry name" value="PHOSPHATE REGULON TRANSCRIPTIONAL REGULATORY PROTEIN PHOB"/>
    <property type="match status" value="1"/>
</dbReference>
<dbReference type="InterPro" id="IPR039420">
    <property type="entry name" value="WalR-like"/>
</dbReference>
<evidence type="ECO:0000256" key="4">
    <source>
        <dbReference type="ARBA" id="ARBA00023125"/>
    </source>
</evidence>
<evidence type="ECO:0000256" key="3">
    <source>
        <dbReference type="ARBA" id="ARBA00023015"/>
    </source>
</evidence>
<organism evidence="7 8">
    <name type="scientific">Limosilactobacillus reuteri</name>
    <name type="common">Lactobacillus reuteri</name>
    <dbReference type="NCBI Taxonomy" id="1598"/>
    <lineage>
        <taxon>Bacteria</taxon>
        <taxon>Bacillati</taxon>
        <taxon>Bacillota</taxon>
        <taxon>Bacilli</taxon>
        <taxon>Lactobacillales</taxon>
        <taxon>Lactobacillaceae</taxon>
        <taxon>Limosilactobacillus</taxon>
    </lineage>
</organism>
<keyword evidence="1" id="KW-0597">Phosphoprotein</keyword>
<evidence type="ECO:0000313" key="7">
    <source>
        <dbReference type="EMBL" id="KEK14505.1"/>
    </source>
</evidence>
<name>A0A073JZX0_LIMRT</name>
<accession>A0A073JZX0</accession>
<dbReference type="GO" id="GO:0006355">
    <property type="term" value="P:regulation of DNA-templated transcription"/>
    <property type="evidence" value="ECO:0007669"/>
    <property type="project" value="InterPro"/>
</dbReference>
<keyword evidence="3" id="KW-0805">Transcription regulation</keyword>
<dbReference type="AlphaFoldDB" id="A0A073JZX0"/>
<dbReference type="PANTHER" id="PTHR48111">
    <property type="entry name" value="REGULATOR OF RPOS"/>
    <property type="match status" value="1"/>
</dbReference>
<dbReference type="EMBL" id="JOSX01000020">
    <property type="protein sequence ID" value="KEK14505.1"/>
    <property type="molecule type" value="Genomic_DNA"/>
</dbReference>
<dbReference type="Pfam" id="PF00486">
    <property type="entry name" value="Trans_reg_C"/>
    <property type="match status" value="1"/>
</dbReference>